<sequence length="1059" mass="122341">MILDDLLKKVASTIKVSFQNELKEIDKKHHSKDAKRQAKKLKSWDDIDETGNKNSIISLNTLTTASALASEELNINSYQKSSGENISNFNLTSSLKAVSEIKNPHPYIRLLEKDQMIEILSIKKSIVCGTKEEREKILKWGIHLLSLFASITIINDKNKVDELKNLCSWDEITKIVIKCVETRIIDIGRKEAEVEFVKVISKETSDSKIRHLIISKYVEKHEFDFLYSLHCRAVETLASNEHYIEDEIKQTASEIGKKYWINNQRALNKLVLFYKDNVLEGNKDISEYEESDCSRYIIQYAFFEECSGQFIIFDEEKRKSVDILSKSLFVYNLADFEVKNKFSRALINSKNEIRPFIESIVTLSLKIFDLQRIFKNNVSSKMILSIVNFLKEVILSSNPSNTDESSMYSILELGLHSICAMLNKNIDWHYMRQILRNASSVPNVPLMGYPKNASDMILTRQLSKIEGVSFMFMGINDVEQQIKTLLSIYSEFKGGGNEYHSLIDEIFPKFFENIWVRADHIQLKTTFGTLMTSWPLRMETEELKSNRSIAFIKCLLTFEYLSQGIQIDSIPGFLETIVSGKISSQKATRIFDALFVIIDHFTLFETLKQTYDKNKERLKLSFDLASLFAQLAPRVFNTFFLKLHSLYRFGFSKTNKEYILDFRSTILNFTTFLRTLSLLTSTSIESIMRLFDHNELCMILQSSIDLITFLKLNSAPGFFVFSTSWDLESAVSSLLVNLSKFKFLQKTIIANLFEIVIDSDTVAEKYTIKRKVQPESIQDVILDLAMNRPNAQKNNSKSNMFLLLDQQNSTEYNMVKNKTKKIPKNNVDTTWAVSLLIKVISDQKEDKLKRDGYILLTSMITGHYQLNRTRSNNMNIQNLIQSLPNKYLLQTNELDFMSDVRDDISLWSILAFILSDGNNIVILKPMINTLLVSLIIYWYRNNVGTDTENRMLLFTLDIVTLILENFTRNDTSVGDNPQEIILLQSKEFKEILIEIMMVVGPRDISRILFHVVYQFFVYSVPKSQVVSMGLIEHLLKKYVYKTAYILLDFEELKSSLIKA</sequence>
<evidence type="ECO:0000313" key="1">
    <source>
        <dbReference type="EMBL" id="PVU94524.1"/>
    </source>
</evidence>
<proteinExistence type="predicted"/>
<keyword evidence="2" id="KW-1185">Reference proteome</keyword>
<dbReference type="OrthoDB" id="5763987at2759"/>
<evidence type="ECO:0000313" key="2">
    <source>
        <dbReference type="Proteomes" id="UP000245699"/>
    </source>
</evidence>
<reference evidence="1 2" key="1">
    <citation type="journal article" date="2018" name="MBio">
        <title>Comparative Genomics Reveals the Core Gene Toolbox for the Fungus-Insect Symbiosis.</title>
        <authorList>
            <person name="Wang Y."/>
            <person name="Stata M."/>
            <person name="Wang W."/>
            <person name="Stajich J.E."/>
            <person name="White M.M."/>
            <person name="Moncalvo J.M."/>
        </authorList>
    </citation>
    <scope>NUCLEOTIDE SEQUENCE [LARGE SCALE GENOMIC DNA]</scope>
    <source>
        <strain evidence="1 2">AUS-77-4</strain>
    </source>
</reference>
<dbReference type="Proteomes" id="UP000245699">
    <property type="component" value="Unassembled WGS sequence"/>
</dbReference>
<protein>
    <submittedName>
        <fullName evidence="1">Uncharacterized protein</fullName>
    </submittedName>
</protein>
<dbReference type="AlphaFoldDB" id="A0A2T9YQJ2"/>
<name>A0A2T9YQJ2_9FUNG</name>
<gene>
    <name evidence="1" type="ORF">BB559_002973</name>
</gene>
<comment type="caution">
    <text evidence="1">The sequence shown here is derived from an EMBL/GenBank/DDBJ whole genome shotgun (WGS) entry which is preliminary data.</text>
</comment>
<dbReference type="EMBL" id="MBFT01000244">
    <property type="protein sequence ID" value="PVU94524.1"/>
    <property type="molecule type" value="Genomic_DNA"/>
</dbReference>
<accession>A0A2T9YQJ2</accession>
<organism evidence="1 2">
    <name type="scientific">Furculomyces boomerangus</name>
    <dbReference type="NCBI Taxonomy" id="61424"/>
    <lineage>
        <taxon>Eukaryota</taxon>
        <taxon>Fungi</taxon>
        <taxon>Fungi incertae sedis</taxon>
        <taxon>Zoopagomycota</taxon>
        <taxon>Kickxellomycotina</taxon>
        <taxon>Harpellomycetes</taxon>
        <taxon>Harpellales</taxon>
        <taxon>Harpellaceae</taxon>
        <taxon>Furculomyces</taxon>
    </lineage>
</organism>